<gene>
    <name evidence="5" type="ORF">LY90DRAFT_454496</name>
</gene>
<dbReference type="AlphaFoldDB" id="A0A1Y2DKY5"/>
<dbReference type="EMBL" id="MCOG01000064">
    <property type="protein sequence ID" value="ORY59385.1"/>
    <property type="molecule type" value="Genomic_DNA"/>
</dbReference>
<dbReference type="InterPro" id="IPR015943">
    <property type="entry name" value="WD40/YVTN_repeat-like_dom_sf"/>
</dbReference>
<dbReference type="Proteomes" id="UP000193920">
    <property type="component" value="Unassembled WGS sequence"/>
</dbReference>
<dbReference type="STRING" id="1754190.A0A1Y2DKY5"/>
<keyword evidence="2" id="KW-0677">Repeat</keyword>
<dbReference type="Pfam" id="PF21032">
    <property type="entry name" value="PROPPIN"/>
    <property type="match status" value="1"/>
</dbReference>
<comment type="caution">
    <text evidence="5">The sequence shown here is derived from an EMBL/GenBank/DDBJ whole genome shotgun (WGS) entry which is preliminary data.</text>
</comment>
<dbReference type="InterPro" id="IPR001680">
    <property type="entry name" value="WD40_rpt"/>
</dbReference>
<organism evidence="5 6">
    <name type="scientific">Neocallimastix californiae</name>
    <dbReference type="NCBI Taxonomy" id="1754190"/>
    <lineage>
        <taxon>Eukaryota</taxon>
        <taxon>Fungi</taxon>
        <taxon>Fungi incertae sedis</taxon>
        <taxon>Chytridiomycota</taxon>
        <taxon>Chytridiomycota incertae sedis</taxon>
        <taxon>Neocallimastigomycetes</taxon>
        <taxon>Neocallimastigales</taxon>
        <taxon>Neocallimastigaceae</taxon>
        <taxon>Neocallimastix</taxon>
    </lineage>
</organism>
<feature type="region of interest" description="Disordered" evidence="4">
    <location>
        <begin position="404"/>
        <end position="426"/>
    </location>
</feature>
<dbReference type="GO" id="GO:0005737">
    <property type="term" value="C:cytoplasm"/>
    <property type="evidence" value="ECO:0007669"/>
    <property type="project" value="UniProtKB-ARBA"/>
</dbReference>
<evidence type="ECO:0000256" key="2">
    <source>
        <dbReference type="ARBA" id="ARBA00022737"/>
    </source>
</evidence>
<evidence type="ECO:0000313" key="6">
    <source>
        <dbReference type="Proteomes" id="UP000193920"/>
    </source>
</evidence>
<dbReference type="PANTHER" id="PTHR11227">
    <property type="entry name" value="WD-REPEAT PROTEIN INTERACTING WITH PHOSPHOINOSIDES WIPI -RELATED"/>
    <property type="match status" value="1"/>
</dbReference>
<dbReference type="SUPFAM" id="SSF50978">
    <property type="entry name" value="WD40 repeat-like"/>
    <property type="match status" value="1"/>
</dbReference>
<dbReference type="InterPro" id="IPR048720">
    <property type="entry name" value="PROPPIN"/>
</dbReference>
<comment type="similarity">
    <text evidence="3">Belongs to the WD repeat PROPPIN family.</text>
</comment>
<accession>A0A1Y2DKY5</accession>
<dbReference type="Gene3D" id="2.130.10.10">
    <property type="entry name" value="YVTN repeat-like/Quinoprotein amine dehydrogenase"/>
    <property type="match status" value="1"/>
</dbReference>
<proteinExistence type="inferred from homology"/>
<protein>
    <recommendedName>
        <fullName evidence="7">WD40 repeat-like protein</fullName>
    </recommendedName>
</protein>
<feature type="compositionally biased region" description="Acidic residues" evidence="4">
    <location>
        <begin position="411"/>
        <end position="426"/>
    </location>
</feature>
<evidence type="ECO:0000313" key="5">
    <source>
        <dbReference type="EMBL" id="ORY59385.1"/>
    </source>
</evidence>
<name>A0A1Y2DKY5_9FUNG</name>
<evidence type="ECO:0000256" key="3">
    <source>
        <dbReference type="ARBA" id="ARBA00025740"/>
    </source>
</evidence>
<evidence type="ECO:0008006" key="7">
    <source>
        <dbReference type="Google" id="ProtNLM"/>
    </source>
</evidence>
<evidence type="ECO:0000256" key="1">
    <source>
        <dbReference type="ARBA" id="ARBA00022574"/>
    </source>
</evidence>
<evidence type="ECO:0000256" key="4">
    <source>
        <dbReference type="SAM" id="MobiDB-lite"/>
    </source>
</evidence>
<keyword evidence="6" id="KW-1185">Reference proteome</keyword>
<dbReference type="InterPro" id="IPR036322">
    <property type="entry name" value="WD40_repeat_dom_sf"/>
</dbReference>
<dbReference type="SMART" id="SM00320">
    <property type="entry name" value="WD40"/>
    <property type="match status" value="2"/>
</dbReference>
<keyword evidence="1" id="KW-0853">WD repeat</keyword>
<reference evidence="5 6" key="1">
    <citation type="submission" date="2016-08" db="EMBL/GenBank/DDBJ databases">
        <title>A Parts List for Fungal Cellulosomes Revealed by Comparative Genomics.</title>
        <authorList>
            <consortium name="DOE Joint Genome Institute"/>
            <person name="Haitjema C.H."/>
            <person name="Gilmore S.P."/>
            <person name="Henske J.K."/>
            <person name="Solomon K.V."/>
            <person name="De Groot R."/>
            <person name="Kuo A."/>
            <person name="Mondo S.J."/>
            <person name="Salamov A.A."/>
            <person name="Labutti K."/>
            <person name="Zhao Z."/>
            <person name="Chiniquy J."/>
            <person name="Barry K."/>
            <person name="Brewer H.M."/>
            <person name="Purvine S.O."/>
            <person name="Wright A.T."/>
            <person name="Boxma B."/>
            <person name="Van Alen T."/>
            <person name="Hackstein J.H."/>
            <person name="Baker S.E."/>
            <person name="Grigoriev I.V."/>
            <person name="O'Malley M.A."/>
        </authorList>
    </citation>
    <scope>NUCLEOTIDE SEQUENCE [LARGE SCALE GENOMIC DNA]</scope>
    <source>
        <strain evidence="5 6">G1</strain>
    </source>
</reference>
<dbReference type="OrthoDB" id="1667587at2759"/>
<sequence length="426" mass="48020">MDLRRILDSTKNESIYYLNFNQDYSCFFVGKEKGFMVFNTSPLIELINLNSNPSNSTTTTTTIASTSTSISLNKPTLENCPDIVIVEGLYKSNLIAFVGKDINSYFSPNKVILYDMSNESIIAEIQYELEIKAVRLTKYGIIVVLPTQTFIYNDHKDPKLITTIETCYNEKGLIAVASFNKEYSHGIIIALPGKVQGEIQILTLQSNVNNNNNNSNSSTSNLSSFNSLISRIKAHKSSLACLSISLNGELIASASELGTLIRVFNVETRQKTNEFRRGMDKAQIYCINFNKYLNKICVSSNKGTIHIFDLDDSPSRFIRERSSVKFSLPYSNICAFFNESSSSSSQSSLSPTQKEVMESNEIELVSLCSNGYIYYLTCTTLRPPPNTDEFNEISHQSYKIQKKKFFKTDNDESEEDNEEDNYNTSI</sequence>